<dbReference type="STRING" id="100884.GCA_000269565_02103"/>
<dbReference type="eggNOG" id="COG3339">
    <property type="taxonomic scope" value="Bacteria"/>
</dbReference>
<evidence type="ECO:0000256" key="3">
    <source>
        <dbReference type="ARBA" id="ARBA00022989"/>
    </source>
</evidence>
<name>E7GB61_9FIRM</name>
<comment type="subcellular location">
    <subcellularLocation>
        <location evidence="1">Endomembrane system</location>
        <topology evidence="1">Multi-pass membrane protein</topology>
    </subcellularLocation>
</comment>
<keyword evidence="2 5" id="KW-0812">Transmembrane</keyword>
<dbReference type="GeneID" id="78229943"/>
<keyword evidence="4 5" id="KW-0472">Membrane</keyword>
<protein>
    <recommendedName>
        <fullName evidence="6">DUF1232 domain-containing protein</fullName>
    </recommendedName>
</protein>
<proteinExistence type="predicted"/>
<evidence type="ECO:0000313" key="8">
    <source>
        <dbReference type="Proteomes" id="UP000003157"/>
    </source>
</evidence>
<dbReference type="AlphaFoldDB" id="E7GB61"/>
<feature type="transmembrane region" description="Helical" evidence="5">
    <location>
        <begin position="51"/>
        <end position="72"/>
    </location>
</feature>
<organism evidence="7 8">
    <name type="scientific">Coprobacillus cateniformis</name>
    <dbReference type="NCBI Taxonomy" id="100884"/>
    <lineage>
        <taxon>Bacteria</taxon>
        <taxon>Bacillati</taxon>
        <taxon>Bacillota</taxon>
        <taxon>Erysipelotrichia</taxon>
        <taxon>Erysipelotrichales</taxon>
        <taxon>Coprobacillaceae</taxon>
        <taxon>Coprobacillus</taxon>
    </lineage>
</organism>
<dbReference type="HOGENOM" id="CLU_139031_0_1_9"/>
<evidence type="ECO:0000256" key="2">
    <source>
        <dbReference type="ARBA" id="ARBA00022692"/>
    </source>
</evidence>
<feature type="domain" description="DUF1232" evidence="6">
    <location>
        <begin position="30"/>
        <end position="66"/>
    </location>
</feature>
<feature type="transmembrane region" description="Helical" evidence="5">
    <location>
        <begin position="28"/>
        <end position="45"/>
    </location>
</feature>
<dbReference type="Pfam" id="PF06803">
    <property type="entry name" value="DUF1232"/>
    <property type="match status" value="1"/>
</dbReference>
<keyword evidence="3 5" id="KW-1133">Transmembrane helix</keyword>
<evidence type="ECO:0000256" key="4">
    <source>
        <dbReference type="ARBA" id="ARBA00023136"/>
    </source>
</evidence>
<dbReference type="GO" id="GO:0012505">
    <property type="term" value="C:endomembrane system"/>
    <property type="evidence" value="ECO:0007669"/>
    <property type="project" value="UniProtKB-SubCell"/>
</dbReference>
<dbReference type="Proteomes" id="UP000003157">
    <property type="component" value="Unassembled WGS sequence"/>
</dbReference>
<sequence>MNFKERAKNLKQDIPTVFLSLKDQDMPMLAKTLAMITIIYALSPIDLIPDIIPVLGYLDDIIILPFLIALTIKLIPKNIWERNHNAAKDLWKDGKPKKWYYGIPIILIWILIVLFILKILFFS</sequence>
<comment type="caution">
    <text evidence="7">The sequence shown here is derived from an EMBL/GenBank/DDBJ whole genome shotgun (WGS) entry which is preliminary data.</text>
</comment>
<dbReference type="EMBL" id="ADKX01000033">
    <property type="protein sequence ID" value="EFW04877.1"/>
    <property type="molecule type" value="Genomic_DNA"/>
</dbReference>
<evidence type="ECO:0000259" key="6">
    <source>
        <dbReference type="Pfam" id="PF06803"/>
    </source>
</evidence>
<dbReference type="InterPro" id="IPR010652">
    <property type="entry name" value="DUF1232"/>
</dbReference>
<dbReference type="OrthoDB" id="9800202at2"/>
<evidence type="ECO:0000313" key="7">
    <source>
        <dbReference type="EMBL" id="EFW04877.1"/>
    </source>
</evidence>
<gene>
    <name evidence="7" type="ORF">HMPREF9488_02002</name>
</gene>
<keyword evidence="8" id="KW-1185">Reference proteome</keyword>
<feature type="transmembrane region" description="Helical" evidence="5">
    <location>
        <begin position="99"/>
        <end position="121"/>
    </location>
</feature>
<dbReference type="RefSeq" id="WP_008789102.1">
    <property type="nucleotide sequence ID" value="NZ_AKCB01000001.1"/>
</dbReference>
<reference evidence="7 8" key="1">
    <citation type="submission" date="2010-12" db="EMBL/GenBank/DDBJ databases">
        <title>The Genome Sequence of Coprobacillus sp. strain 29_1.</title>
        <authorList>
            <consortium name="The Broad Institute Genome Sequencing Platform"/>
            <person name="Earl A."/>
            <person name="Ward D."/>
            <person name="Feldgarden M."/>
            <person name="Gevers D."/>
            <person name="Daigneault M."/>
            <person name="Sibley C.D."/>
            <person name="White A."/>
            <person name="Strauss J."/>
            <person name="Allen-Vercoe E."/>
            <person name="Young S.K."/>
            <person name="Zeng Q."/>
            <person name="Gargeya S."/>
            <person name="Fitzgerald M."/>
            <person name="Haas B."/>
            <person name="Abouelleil A."/>
            <person name="Alvarado L."/>
            <person name="Arachchi H.M."/>
            <person name="Berlin A."/>
            <person name="Brown A."/>
            <person name="Chapman S.B."/>
            <person name="Chen Z."/>
            <person name="Dunbar C."/>
            <person name="Freedman E."/>
            <person name="Gearin G."/>
            <person name="Gellesch M."/>
            <person name="Goldberg J."/>
            <person name="Griggs A."/>
            <person name="Gujja S."/>
            <person name="Heilman E."/>
            <person name="Heiman D."/>
            <person name="Howarth C."/>
            <person name="Larson L."/>
            <person name="Lui A."/>
            <person name="MacDonald P.J.P."/>
            <person name="Mehta T."/>
            <person name="Montmayeur A."/>
            <person name="Murphy C."/>
            <person name="Neiman D."/>
            <person name="Pearson M."/>
            <person name="Priest M."/>
            <person name="Roberts A."/>
            <person name="Saif S."/>
            <person name="Shea T."/>
            <person name="Shenoy N."/>
            <person name="Sisk P."/>
            <person name="Stolte C."/>
            <person name="Sykes S."/>
            <person name="White J."/>
            <person name="Yandava C."/>
            <person name="Nusbaum C."/>
            <person name="Birren B."/>
        </authorList>
    </citation>
    <scope>NUCLEOTIDE SEQUENCE [LARGE SCALE GENOMIC DNA]</scope>
    <source>
        <strain evidence="7 8">29_1</strain>
    </source>
</reference>
<evidence type="ECO:0000256" key="1">
    <source>
        <dbReference type="ARBA" id="ARBA00004127"/>
    </source>
</evidence>
<evidence type="ECO:0000256" key="5">
    <source>
        <dbReference type="SAM" id="Phobius"/>
    </source>
</evidence>
<accession>E7GB61</accession>